<dbReference type="RefSeq" id="WP_197703729.1">
    <property type="nucleotide sequence ID" value="NZ_AP014946.1"/>
</dbReference>
<dbReference type="KEGG" id="vgo:GJW-30_1_02648"/>
<organism evidence="3 4">
    <name type="scientific">Variibacter gotjawalensis</name>
    <dbReference type="NCBI Taxonomy" id="1333996"/>
    <lineage>
        <taxon>Bacteria</taxon>
        <taxon>Pseudomonadati</taxon>
        <taxon>Pseudomonadota</taxon>
        <taxon>Alphaproteobacteria</taxon>
        <taxon>Hyphomicrobiales</taxon>
        <taxon>Nitrobacteraceae</taxon>
        <taxon>Variibacter</taxon>
    </lineage>
</organism>
<dbReference type="EMBL" id="AP014946">
    <property type="protein sequence ID" value="BAT60113.1"/>
    <property type="molecule type" value="Genomic_DNA"/>
</dbReference>
<keyword evidence="4" id="KW-1185">Reference proteome</keyword>
<keyword evidence="2" id="KW-0479">Metal-binding</keyword>
<feature type="binding site" evidence="2">
    <location>
        <position position="166"/>
    </location>
    <ligand>
        <name>Mn(2+)</name>
        <dbReference type="ChEBI" id="CHEBI:29035"/>
        <label>2</label>
    </ligand>
</feature>
<protein>
    <submittedName>
        <fullName evidence="3">N-acyl-L-amino acid amidohydrolase</fullName>
        <ecNumber evidence="3">3.5.1.14</ecNumber>
    </submittedName>
</protein>
<feature type="binding site" evidence="2">
    <location>
        <position position="164"/>
    </location>
    <ligand>
        <name>Mn(2+)</name>
        <dbReference type="ChEBI" id="CHEBI:29035"/>
        <label>2</label>
    </ligand>
</feature>
<reference evidence="3 4" key="1">
    <citation type="submission" date="2015-08" db="EMBL/GenBank/DDBJ databases">
        <title>Investigation of the bacterial diversity of lava forest soil.</title>
        <authorList>
            <person name="Lee J.S."/>
        </authorList>
    </citation>
    <scope>NUCLEOTIDE SEQUENCE [LARGE SCALE GENOMIC DNA]</scope>
    <source>
        <strain evidence="3 4">GJW-30</strain>
    </source>
</reference>
<evidence type="ECO:0000256" key="2">
    <source>
        <dbReference type="PIRSR" id="PIRSR005962-1"/>
    </source>
</evidence>
<dbReference type="SUPFAM" id="SSF55031">
    <property type="entry name" value="Bacterial exopeptidase dimerisation domain"/>
    <property type="match status" value="1"/>
</dbReference>
<comment type="cofactor">
    <cofactor evidence="2">
        <name>Mn(2+)</name>
        <dbReference type="ChEBI" id="CHEBI:29035"/>
    </cofactor>
    <text evidence="2">The Mn(2+) ion enhances activity.</text>
</comment>
<dbReference type="InterPro" id="IPR036264">
    <property type="entry name" value="Bact_exopeptidase_dim_dom"/>
</dbReference>
<dbReference type="Pfam" id="PF01546">
    <property type="entry name" value="Peptidase_M20"/>
    <property type="match status" value="1"/>
</dbReference>
<dbReference type="InterPro" id="IPR017439">
    <property type="entry name" value="Amidohydrolase"/>
</dbReference>
<gene>
    <name evidence="3" type="primary">amaA</name>
    <name evidence="3" type="ORF">GJW-30_1_02648</name>
</gene>
<accession>A0A0S3PW06</accession>
<name>A0A0S3PW06_9BRAD</name>
<evidence type="ECO:0000313" key="3">
    <source>
        <dbReference type="EMBL" id="BAT60113.1"/>
    </source>
</evidence>
<dbReference type="Gene3D" id="3.30.70.360">
    <property type="match status" value="1"/>
</dbReference>
<dbReference type="InterPro" id="IPR002933">
    <property type="entry name" value="Peptidase_M20"/>
</dbReference>
<dbReference type="SUPFAM" id="SSF53187">
    <property type="entry name" value="Zn-dependent exopeptidases"/>
    <property type="match status" value="1"/>
</dbReference>
<proteinExistence type="predicted"/>
<dbReference type="AlphaFoldDB" id="A0A0S3PW06"/>
<dbReference type="GO" id="GO:0046872">
    <property type="term" value="F:metal ion binding"/>
    <property type="evidence" value="ECO:0007669"/>
    <property type="project" value="UniProtKB-KW"/>
</dbReference>
<evidence type="ECO:0000313" key="4">
    <source>
        <dbReference type="Proteomes" id="UP000236884"/>
    </source>
</evidence>
<dbReference type="Proteomes" id="UP000236884">
    <property type="component" value="Chromosome"/>
</dbReference>
<keyword evidence="1 3" id="KW-0378">Hydrolase</keyword>
<keyword evidence="2" id="KW-0464">Manganese</keyword>
<feature type="binding site" evidence="2">
    <location>
        <position position="231"/>
    </location>
    <ligand>
        <name>Mn(2+)</name>
        <dbReference type="ChEBI" id="CHEBI:29035"/>
        <label>2</label>
    </ligand>
</feature>
<dbReference type="PANTHER" id="PTHR11014:SF63">
    <property type="entry name" value="METALLOPEPTIDASE, PUTATIVE (AFU_ORTHOLOGUE AFUA_6G09600)-RELATED"/>
    <property type="match status" value="1"/>
</dbReference>
<dbReference type="PANTHER" id="PTHR11014">
    <property type="entry name" value="PEPTIDASE M20 FAMILY MEMBER"/>
    <property type="match status" value="1"/>
</dbReference>
<evidence type="ECO:0000256" key="1">
    <source>
        <dbReference type="ARBA" id="ARBA00022801"/>
    </source>
</evidence>
<dbReference type="NCBIfam" id="TIGR01891">
    <property type="entry name" value="amidohydrolases"/>
    <property type="match status" value="1"/>
</dbReference>
<feature type="binding site" evidence="2">
    <location>
        <position position="200"/>
    </location>
    <ligand>
        <name>Mn(2+)</name>
        <dbReference type="ChEBI" id="CHEBI:29035"/>
        <label>2</label>
    </ligand>
</feature>
<dbReference type="EC" id="3.5.1.14" evidence="3"/>
<dbReference type="Gene3D" id="3.40.630.10">
    <property type="entry name" value="Zn peptidases"/>
    <property type="match status" value="1"/>
</dbReference>
<dbReference type="PIRSF" id="PIRSF005962">
    <property type="entry name" value="Pept_M20D_amidohydro"/>
    <property type="match status" value="1"/>
</dbReference>
<sequence>MSISKPAQGQFIAEAVEPISTAAALPGCVCAACGLVVPPTGPTVAPTSVARPIHAQLDAAAAAIEARMIAWRRDFHAHPELGNQETRTAGIVADHLKRLGYQVHERIATTGVVGLLKGEGGEGPVVALRADMDALPVAEEVDLPFASKVTTQWGGETVGVMHACGHDCHVAVLMAVAEVLAELRGEWRGTVKLIFQPAEEGLPIGESGGARVMVEQGAMIDPKPDVVFGLHVTSAMPVGVISYKAGVTMAASDTFRITVKGSQTHGAMPWKGVDPVTIGSTIVTTLQTIVSRESDINRNPAVVTVGQFKGGQRQNIISDKAELLGTARTYSDDHRGS</sequence>
<dbReference type="GO" id="GO:0004046">
    <property type="term" value="F:aminoacylase activity"/>
    <property type="evidence" value="ECO:0007669"/>
    <property type="project" value="UniProtKB-EC"/>
</dbReference>